<dbReference type="Proteomes" id="UP000295632">
    <property type="component" value="Unassembled WGS sequence"/>
</dbReference>
<dbReference type="AlphaFoldDB" id="A0A4R6UD06"/>
<reference evidence="4 5" key="1">
    <citation type="submission" date="2019-03" db="EMBL/GenBank/DDBJ databases">
        <title>Genomic Encyclopedia of Type Strains, Phase IV (KMG-IV): sequencing the most valuable type-strain genomes for metagenomic binning, comparative biology and taxonomic classification.</title>
        <authorList>
            <person name="Goeker M."/>
        </authorList>
    </citation>
    <scope>NUCLEOTIDE SEQUENCE [LARGE SCALE GENOMIC DNA]</scope>
    <source>
        <strain evidence="4 5">DSM 28697</strain>
    </source>
</reference>
<evidence type="ECO:0000259" key="3">
    <source>
        <dbReference type="Pfam" id="PF23494"/>
    </source>
</evidence>
<feature type="domain" description="YqeB PH" evidence="3">
    <location>
        <begin position="2"/>
        <end position="151"/>
    </location>
</feature>
<gene>
    <name evidence="4" type="ORF">EV213_10174</name>
</gene>
<evidence type="ECO:0000259" key="2">
    <source>
        <dbReference type="Pfam" id="PF23493"/>
    </source>
</evidence>
<dbReference type="EMBL" id="SNYJ01000001">
    <property type="protein sequence ID" value="TDQ42645.1"/>
    <property type="molecule type" value="Genomic_DNA"/>
</dbReference>
<dbReference type="Pfam" id="PF23493">
    <property type="entry name" value="CysS_C"/>
    <property type="match status" value="1"/>
</dbReference>
<evidence type="ECO:0000313" key="5">
    <source>
        <dbReference type="Proteomes" id="UP000295632"/>
    </source>
</evidence>
<proteinExistence type="predicted"/>
<feature type="transmembrane region" description="Helical" evidence="1">
    <location>
        <begin position="57"/>
        <end position="75"/>
    </location>
</feature>
<dbReference type="Pfam" id="PF23494">
    <property type="entry name" value="bPH_10"/>
    <property type="match status" value="1"/>
</dbReference>
<sequence>MTHVGLSKAGKVAFFIGPLVLCGILGWFLPVLLYWAMTIEWLPLPGWLEKLSLLKGFWVPFATTALGLIAGAWLADVIKKETLDVVLTDCKVEATLNREKTIFIKKDIQYVFLNHSNLVIVGFTGREWLHAEHASTKKRVRDAFISHGYPWIDTDPFQNDYRLWVPDTTELPPSANAILTERAKAMKKDKTKDVKLLKREVEKLGVTVQNKEKHQYWRLHKEV</sequence>
<evidence type="ECO:0008006" key="6">
    <source>
        <dbReference type="Google" id="ProtNLM"/>
    </source>
</evidence>
<dbReference type="RefSeq" id="WP_133578489.1">
    <property type="nucleotide sequence ID" value="NZ_SNYJ01000001.1"/>
</dbReference>
<feature type="transmembrane region" description="Helical" evidence="1">
    <location>
        <begin position="12"/>
        <end position="37"/>
    </location>
</feature>
<dbReference type="InterPro" id="IPR057798">
    <property type="entry name" value="PH_YqeB"/>
</dbReference>
<feature type="domain" description="Cysteinyl-tRNA ligase anticodon binding" evidence="2">
    <location>
        <begin position="169"/>
        <end position="218"/>
    </location>
</feature>
<name>A0A4R6UD06_9BACI</name>
<keyword evidence="1" id="KW-0472">Membrane</keyword>
<keyword evidence="1" id="KW-0812">Transmembrane</keyword>
<accession>A0A4R6UD06</accession>
<keyword evidence="1" id="KW-1133">Transmembrane helix</keyword>
<comment type="caution">
    <text evidence="4">The sequence shown here is derived from an EMBL/GenBank/DDBJ whole genome shotgun (WGS) entry which is preliminary data.</text>
</comment>
<protein>
    <recommendedName>
        <fullName evidence="6">DUF308 domain-containing protein</fullName>
    </recommendedName>
</protein>
<evidence type="ECO:0000313" key="4">
    <source>
        <dbReference type="EMBL" id="TDQ42645.1"/>
    </source>
</evidence>
<keyword evidence="5" id="KW-1185">Reference proteome</keyword>
<dbReference type="InterPro" id="IPR056411">
    <property type="entry name" value="CysS_C"/>
</dbReference>
<organism evidence="4 5">
    <name type="scientific">Aureibacillus halotolerans</name>
    <dbReference type="NCBI Taxonomy" id="1508390"/>
    <lineage>
        <taxon>Bacteria</taxon>
        <taxon>Bacillati</taxon>
        <taxon>Bacillota</taxon>
        <taxon>Bacilli</taxon>
        <taxon>Bacillales</taxon>
        <taxon>Bacillaceae</taxon>
        <taxon>Aureibacillus</taxon>
    </lineage>
</organism>
<dbReference type="OrthoDB" id="5145029at2"/>
<evidence type="ECO:0000256" key="1">
    <source>
        <dbReference type="SAM" id="Phobius"/>
    </source>
</evidence>